<gene>
    <name evidence="2" type="ORF">PHYPO_G00044660</name>
</gene>
<evidence type="ECO:0000313" key="2">
    <source>
        <dbReference type="EMBL" id="KAB5553962.1"/>
    </source>
</evidence>
<feature type="region of interest" description="Disordered" evidence="1">
    <location>
        <begin position="74"/>
        <end position="100"/>
    </location>
</feature>
<evidence type="ECO:0000256" key="1">
    <source>
        <dbReference type="SAM" id="MobiDB-lite"/>
    </source>
</evidence>
<evidence type="ECO:0000313" key="3">
    <source>
        <dbReference type="Proteomes" id="UP000327468"/>
    </source>
</evidence>
<protein>
    <submittedName>
        <fullName evidence="2">Uncharacterized protein</fullName>
    </submittedName>
</protein>
<proteinExistence type="predicted"/>
<dbReference type="AlphaFoldDB" id="A0A5N5MG26"/>
<keyword evidence="3" id="KW-1185">Reference proteome</keyword>
<dbReference type="EMBL" id="VFJC01000014">
    <property type="protein sequence ID" value="KAB5553962.1"/>
    <property type="molecule type" value="Genomic_DNA"/>
</dbReference>
<dbReference type="Proteomes" id="UP000327468">
    <property type="component" value="Chromosome 13"/>
</dbReference>
<name>A0A5N5MG26_PANHP</name>
<reference evidence="2 3" key="1">
    <citation type="submission" date="2019-06" db="EMBL/GenBank/DDBJ databases">
        <title>A chromosome-scale genome assembly of the striped catfish, Pangasianodon hypophthalmus.</title>
        <authorList>
            <person name="Wen M."/>
            <person name="Zahm M."/>
            <person name="Roques C."/>
            <person name="Cabau C."/>
            <person name="Klopp C."/>
            <person name="Donnadieu C."/>
            <person name="Jouanno E."/>
            <person name="Avarre J.-C."/>
            <person name="Campet M."/>
            <person name="Ha T.T.T."/>
            <person name="Dugue R."/>
            <person name="Lampietro C."/>
            <person name="Louis A."/>
            <person name="Herpin A."/>
            <person name="Echchiki A."/>
            <person name="Berthelot C."/>
            <person name="Parey E."/>
            <person name="Roest-Crollius H."/>
            <person name="Braasch I."/>
            <person name="Postlethwait J."/>
            <person name="Bobe J."/>
            <person name="Montfort J."/>
            <person name="Bouchez O."/>
            <person name="Begum T."/>
            <person name="Schartl M."/>
            <person name="Guiguen Y."/>
        </authorList>
    </citation>
    <scope>NUCLEOTIDE SEQUENCE [LARGE SCALE GENOMIC DNA]</scope>
    <source>
        <strain evidence="2 3">Indonesia</strain>
        <tissue evidence="2">Blood</tissue>
    </source>
</reference>
<comment type="caution">
    <text evidence="2">The sequence shown here is derived from an EMBL/GenBank/DDBJ whole genome shotgun (WGS) entry which is preliminary data.</text>
</comment>
<accession>A0A5N5MG26</accession>
<sequence length="100" mass="10831">MLHGGGLGDLSARSAHHHAELHFMVQSGGVVRHQDRRALLHVRRGRLQEQHGLRGQLVPQLSGVFCVISPHANDLSSPLPETSHISPAHFSSSEPGTNVK</sequence>
<organism evidence="2 3">
    <name type="scientific">Pangasianodon hypophthalmus</name>
    <name type="common">Striped catfish</name>
    <name type="synonym">Helicophagus hypophthalmus</name>
    <dbReference type="NCBI Taxonomy" id="310915"/>
    <lineage>
        <taxon>Eukaryota</taxon>
        <taxon>Metazoa</taxon>
        <taxon>Chordata</taxon>
        <taxon>Craniata</taxon>
        <taxon>Vertebrata</taxon>
        <taxon>Euteleostomi</taxon>
        <taxon>Actinopterygii</taxon>
        <taxon>Neopterygii</taxon>
        <taxon>Teleostei</taxon>
        <taxon>Ostariophysi</taxon>
        <taxon>Siluriformes</taxon>
        <taxon>Pangasiidae</taxon>
        <taxon>Pangasianodon</taxon>
    </lineage>
</organism>